<accession>A0AA35VZ72</accession>
<dbReference type="InterPro" id="IPR002933">
    <property type="entry name" value="Peptidase_M20"/>
</dbReference>
<keyword evidence="3" id="KW-1185">Reference proteome</keyword>
<dbReference type="PANTHER" id="PTHR32494:SF5">
    <property type="entry name" value="ALLANTOATE AMIDOHYDROLASE"/>
    <property type="match status" value="1"/>
</dbReference>
<reference evidence="2" key="1">
    <citation type="submission" date="2023-03" db="EMBL/GenBank/DDBJ databases">
        <authorList>
            <person name="Steffen K."/>
            <person name="Cardenas P."/>
        </authorList>
    </citation>
    <scope>NUCLEOTIDE SEQUENCE</scope>
</reference>
<name>A0AA35VZ72_GEOBA</name>
<gene>
    <name evidence="2" type="ORF">GBAR_LOCUS823</name>
</gene>
<dbReference type="SUPFAM" id="SSF55031">
    <property type="entry name" value="Bacterial exopeptidase dimerisation domain"/>
    <property type="match status" value="1"/>
</dbReference>
<dbReference type="Gene3D" id="3.40.630.10">
    <property type="entry name" value="Zn peptidases"/>
    <property type="match status" value="2"/>
</dbReference>
<evidence type="ECO:0000313" key="3">
    <source>
        <dbReference type="Proteomes" id="UP001174909"/>
    </source>
</evidence>
<proteinExistence type="predicted"/>
<dbReference type="Proteomes" id="UP001174909">
    <property type="component" value="Unassembled WGS sequence"/>
</dbReference>
<dbReference type="GO" id="GO:0016813">
    <property type="term" value="F:hydrolase activity, acting on carbon-nitrogen (but not peptide) bonds, in linear amidines"/>
    <property type="evidence" value="ECO:0007669"/>
    <property type="project" value="InterPro"/>
</dbReference>
<protein>
    <submittedName>
        <fullName evidence="2">N-carbamoyl-L-amino-acid hydrolase</fullName>
    </submittedName>
</protein>
<dbReference type="SUPFAM" id="SSF53187">
    <property type="entry name" value="Zn-dependent exopeptidases"/>
    <property type="match status" value="1"/>
</dbReference>
<comment type="caution">
    <text evidence="2">The sequence shown here is derived from an EMBL/GenBank/DDBJ whole genome shotgun (WGS) entry which is preliminary data.</text>
</comment>
<dbReference type="InterPro" id="IPR036264">
    <property type="entry name" value="Bact_exopeptidase_dim_dom"/>
</dbReference>
<dbReference type="InterPro" id="IPR010158">
    <property type="entry name" value="Amidase_Cbmase"/>
</dbReference>
<dbReference type="PANTHER" id="PTHR32494">
    <property type="entry name" value="ALLANTOATE DEIMINASE-RELATED"/>
    <property type="match status" value="1"/>
</dbReference>
<evidence type="ECO:0000256" key="1">
    <source>
        <dbReference type="ARBA" id="ARBA00022801"/>
    </source>
</evidence>
<dbReference type="Pfam" id="PF01546">
    <property type="entry name" value="Peptidase_M20"/>
    <property type="match status" value="1"/>
</dbReference>
<dbReference type="EMBL" id="CASHTH010000127">
    <property type="protein sequence ID" value="CAI7991779.1"/>
    <property type="molecule type" value="Genomic_DNA"/>
</dbReference>
<organism evidence="2 3">
    <name type="scientific">Geodia barretti</name>
    <name type="common">Barrett's horny sponge</name>
    <dbReference type="NCBI Taxonomy" id="519541"/>
    <lineage>
        <taxon>Eukaryota</taxon>
        <taxon>Metazoa</taxon>
        <taxon>Porifera</taxon>
        <taxon>Demospongiae</taxon>
        <taxon>Heteroscleromorpha</taxon>
        <taxon>Tetractinellida</taxon>
        <taxon>Astrophorina</taxon>
        <taxon>Geodiidae</taxon>
        <taxon>Geodia</taxon>
    </lineage>
</organism>
<evidence type="ECO:0000313" key="2">
    <source>
        <dbReference type="EMBL" id="CAI7991779.1"/>
    </source>
</evidence>
<keyword evidence="1 2" id="KW-0378">Hydrolase</keyword>
<dbReference type="AlphaFoldDB" id="A0AA35VZ72"/>
<sequence>MVASGVFGGAFTLEEGLACADVDGKTIGEELERIGYAGEMECGGREVGAFFEAHIEQGPILEAEEKTIGIVQGVQGISWFDVSVTGMESHAGTTPMERRRDALVGCRQAEEIAAERGLEITVEEIWHSPPVKFAADCVGAVQNAAETLGYASRPITSGAGHDAVYVHNEIEAATQADIAAGCDVLLECDGRARHPRRRRAREGV</sequence>